<dbReference type="InterPro" id="IPR017871">
    <property type="entry name" value="ABC_transporter-like_CS"/>
</dbReference>
<feature type="compositionally biased region" description="Basic and acidic residues" evidence="8">
    <location>
        <begin position="133"/>
        <end position="189"/>
    </location>
</feature>
<evidence type="ECO:0000313" key="11">
    <source>
        <dbReference type="EMBL" id="KAG0582573.1"/>
    </source>
</evidence>
<evidence type="ECO:0000256" key="7">
    <source>
        <dbReference type="ARBA" id="ARBA00023136"/>
    </source>
</evidence>
<dbReference type="InterPro" id="IPR003593">
    <property type="entry name" value="AAA+_ATPase"/>
</dbReference>
<dbReference type="SMART" id="SM00382">
    <property type="entry name" value="AAA"/>
    <property type="match status" value="1"/>
</dbReference>
<feature type="transmembrane region" description="Helical" evidence="9">
    <location>
        <begin position="912"/>
        <end position="930"/>
    </location>
</feature>
<dbReference type="GO" id="GO:0140359">
    <property type="term" value="F:ABC-type transporter activity"/>
    <property type="evidence" value="ECO:0007669"/>
    <property type="project" value="InterPro"/>
</dbReference>
<feature type="compositionally biased region" description="Polar residues" evidence="8">
    <location>
        <begin position="106"/>
        <end position="115"/>
    </location>
</feature>
<organism evidence="11 12">
    <name type="scientific">Ceratodon purpureus</name>
    <name type="common">Fire moss</name>
    <name type="synonym">Dicranum purpureum</name>
    <dbReference type="NCBI Taxonomy" id="3225"/>
    <lineage>
        <taxon>Eukaryota</taxon>
        <taxon>Viridiplantae</taxon>
        <taxon>Streptophyta</taxon>
        <taxon>Embryophyta</taxon>
        <taxon>Bryophyta</taxon>
        <taxon>Bryophytina</taxon>
        <taxon>Bryopsida</taxon>
        <taxon>Dicranidae</taxon>
        <taxon>Pseudoditrichales</taxon>
        <taxon>Ditrichaceae</taxon>
        <taxon>Ceratodon</taxon>
    </lineage>
</organism>
<gene>
    <name evidence="11" type="ORF">KC19_3G070400</name>
</gene>
<feature type="transmembrane region" description="Helical" evidence="9">
    <location>
        <begin position="647"/>
        <end position="668"/>
    </location>
</feature>
<dbReference type="GO" id="GO:0016887">
    <property type="term" value="F:ATP hydrolysis activity"/>
    <property type="evidence" value="ECO:0007669"/>
    <property type="project" value="InterPro"/>
</dbReference>
<evidence type="ECO:0000256" key="9">
    <source>
        <dbReference type="SAM" id="Phobius"/>
    </source>
</evidence>
<dbReference type="AlphaFoldDB" id="A0A8T0IJD9"/>
<dbReference type="Pfam" id="PF19055">
    <property type="entry name" value="ABC2_membrane_7"/>
    <property type="match status" value="1"/>
</dbReference>
<accession>A0A8T0IJD9</accession>
<dbReference type="PANTHER" id="PTHR48041">
    <property type="entry name" value="ABC TRANSPORTER G FAMILY MEMBER 28"/>
    <property type="match status" value="1"/>
</dbReference>
<dbReference type="InterPro" id="IPR043926">
    <property type="entry name" value="ABCG_dom"/>
</dbReference>
<feature type="transmembrane region" description="Helical" evidence="9">
    <location>
        <begin position="754"/>
        <end position="775"/>
    </location>
</feature>
<dbReference type="EMBL" id="CM026423">
    <property type="protein sequence ID" value="KAG0582573.1"/>
    <property type="molecule type" value="Genomic_DNA"/>
</dbReference>
<evidence type="ECO:0000256" key="4">
    <source>
        <dbReference type="ARBA" id="ARBA00022741"/>
    </source>
</evidence>
<keyword evidence="5" id="KW-0067">ATP-binding</keyword>
<keyword evidence="7 9" id="KW-0472">Membrane</keyword>
<dbReference type="PROSITE" id="PS50893">
    <property type="entry name" value="ABC_TRANSPORTER_2"/>
    <property type="match status" value="1"/>
</dbReference>
<feature type="transmembrane region" description="Helical" evidence="9">
    <location>
        <begin position="680"/>
        <end position="701"/>
    </location>
</feature>
<feature type="transmembrane region" description="Helical" evidence="9">
    <location>
        <begin position="787"/>
        <end position="807"/>
    </location>
</feature>
<keyword evidence="2" id="KW-0813">Transport</keyword>
<protein>
    <recommendedName>
        <fullName evidence="10">ABC transporter domain-containing protein</fullName>
    </recommendedName>
</protein>
<evidence type="ECO:0000256" key="8">
    <source>
        <dbReference type="SAM" id="MobiDB-lite"/>
    </source>
</evidence>
<keyword evidence="3 9" id="KW-0812">Transmembrane</keyword>
<dbReference type="InterPro" id="IPR003439">
    <property type="entry name" value="ABC_transporter-like_ATP-bd"/>
</dbReference>
<dbReference type="PANTHER" id="PTHR48041:SF11">
    <property type="entry name" value="ABC TRANSPORTER G FAMILY MEMBER 16"/>
    <property type="match status" value="1"/>
</dbReference>
<dbReference type="Gene3D" id="3.40.50.300">
    <property type="entry name" value="P-loop containing nucleotide triphosphate hydrolases"/>
    <property type="match status" value="1"/>
</dbReference>
<dbReference type="SUPFAM" id="SSF52540">
    <property type="entry name" value="P-loop containing nucleoside triphosphate hydrolases"/>
    <property type="match status" value="1"/>
</dbReference>
<keyword evidence="4" id="KW-0547">Nucleotide-binding</keyword>
<dbReference type="InterPro" id="IPR050352">
    <property type="entry name" value="ABCG_transporters"/>
</dbReference>
<keyword evidence="12" id="KW-1185">Reference proteome</keyword>
<feature type="transmembrane region" description="Helical" evidence="9">
    <location>
        <begin position="722"/>
        <end position="748"/>
    </location>
</feature>
<comment type="caution">
    <text evidence="11">The sequence shown here is derived from an EMBL/GenBank/DDBJ whole genome shotgun (WGS) entry which is preliminary data.</text>
</comment>
<keyword evidence="6 9" id="KW-1133">Transmembrane helix</keyword>
<feature type="compositionally biased region" description="Basic and acidic residues" evidence="8">
    <location>
        <begin position="14"/>
        <end position="29"/>
    </location>
</feature>
<evidence type="ECO:0000259" key="10">
    <source>
        <dbReference type="PROSITE" id="PS50893"/>
    </source>
</evidence>
<feature type="domain" description="ABC transporter" evidence="10">
    <location>
        <begin position="281"/>
        <end position="521"/>
    </location>
</feature>
<comment type="subcellular location">
    <subcellularLocation>
        <location evidence="1">Membrane</location>
        <topology evidence="1">Multi-pass membrane protein</topology>
    </subcellularLocation>
</comment>
<name>A0A8T0IJD9_CERPU</name>
<feature type="region of interest" description="Disordered" evidence="8">
    <location>
        <begin position="1"/>
        <end position="209"/>
    </location>
</feature>
<evidence type="ECO:0000256" key="2">
    <source>
        <dbReference type="ARBA" id="ARBA00022448"/>
    </source>
</evidence>
<evidence type="ECO:0000256" key="3">
    <source>
        <dbReference type="ARBA" id="ARBA00022692"/>
    </source>
</evidence>
<evidence type="ECO:0000256" key="6">
    <source>
        <dbReference type="ARBA" id="ARBA00022989"/>
    </source>
</evidence>
<dbReference type="InterPro" id="IPR027417">
    <property type="entry name" value="P-loop_NTPase"/>
</dbReference>
<dbReference type="PROSITE" id="PS00211">
    <property type="entry name" value="ABC_TRANSPORTER_1"/>
    <property type="match status" value="1"/>
</dbReference>
<dbReference type="InterPro" id="IPR013525">
    <property type="entry name" value="ABC2_TM"/>
</dbReference>
<dbReference type="Pfam" id="PF01061">
    <property type="entry name" value="ABC2_membrane"/>
    <property type="match status" value="1"/>
</dbReference>
<dbReference type="GO" id="GO:0005524">
    <property type="term" value="F:ATP binding"/>
    <property type="evidence" value="ECO:0007669"/>
    <property type="project" value="UniProtKB-KW"/>
</dbReference>
<dbReference type="Proteomes" id="UP000822688">
    <property type="component" value="Chromosome 3"/>
</dbReference>
<evidence type="ECO:0000313" key="12">
    <source>
        <dbReference type="Proteomes" id="UP000822688"/>
    </source>
</evidence>
<reference evidence="11" key="1">
    <citation type="submission" date="2020-06" db="EMBL/GenBank/DDBJ databases">
        <title>WGS assembly of Ceratodon purpureus strain R40.</title>
        <authorList>
            <person name="Carey S.B."/>
            <person name="Jenkins J."/>
            <person name="Shu S."/>
            <person name="Lovell J.T."/>
            <person name="Sreedasyam A."/>
            <person name="Maumus F."/>
            <person name="Tiley G.P."/>
            <person name="Fernandez-Pozo N."/>
            <person name="Barry K."/>
            <person name="Chen C."/>
            <person name="Wang M."/>
            <person name="Lipzen A."/>
            <person name="Daum C."/>
            <person name="Saski C.A."/>
            <person name="Payton A.C."/>
            <person name="Mcbreen J.C."/>
            <person name="Conrad R.E."/>
            <person name="Kollar L.M."/>
            <person name="Olsson S."/>
            <person name="Huttunen S."/>
            <person name="Landis J.B."/>
            <person name="Wickett N.J."/>
            <person name="Johnson M.G."/>
            <person name="Rensing S.A."/>
            <person name="Grimwood J."/>
            <person name="Schmutz J."/>
            <person name="Mcdaniel S.F."/>
        </authorList>
    </citation>
    <scope>NUCLEOTIDE SEQUENCE</scope>
    <source>
        <strain evidence="11">R40</strain>
    </source>
</reference>
<evidence type="ECO:0000256" key="5">
    <source>
        <dbReference type="ARBA" id="ARBA00022840"/>
    </source>
</evidence>
<sequence>MAEPPSRKPKVPRRKELQESYKSLEEAAGARRHRREEELFEAAQKSKFEAENRQGSGSGSVISGEPIQHSPLLPPAAPSPDFAFGFNFDGLSPSPMRSPDAVGINGLSSGVTTSGYFEPGSSSEPPRPTSRRSAFEEERERLAFEAATEHSASEEESEHSALEEELNHSAMEEEKRKDLALEEDRDRSPFEASQRSADEEMSQQPAFDEERKNLAFGAFAEERKNRESIDSPPEELHKIIQVNDPAHEQGDKPSPKVYLQFSALTYTVCKKPSRWQRLKGMVLPGLKATRPPLKQLRLLDGISGEARDGEILAVMGPSGSGKSTLIDALAQRIDAVKGTMTLNGNYFSERLLRNISAYVMQDDLLYPMLTVRETLLFSAFFRLPPSQSKATKVARVNNLLDQLGLVRVANTIIGDEGHRGVSGGERRRVSIGIDIIHDPLILFLDEPTSGLDSTSAYLVVRTLQKIAQTGSLVILSIHQPSYRIMGLFDHLIILAFGEKVYGGRPLDLNLFFEEFGRPVPKHENSTEHALDLIQELHASQEGIAPLVEFCRAWEARSQPSMPMQAMQNFPDANAAMSSVLQNEKLLASKGSSPKMENSSGSTSGWLHHMHAKSDAETVCTFANPWWAEVVVLVRRSWKNIQRTPELFLMRLVTVLVTGFILATIFWHLDATPLGVQERLGFFAFAMSTTYYTCADALPVFLQERYIFMRETTTNAYRKSSYVLAHAIIYVPFLAILSMGYCIIIWWAVGLAGGGSGFLFLFLIVWASFWAGNSFVTLLSAIMPNVMVGYTITVAMLAYFLLLSGFFISRLRIPWYWRWFHYISIIKYPYEAVLLNEFGKTKSCFEIGRQLFHGTPLANLNDQIIDGILGYIRSLPALRKTPYAQIDSTSCILTGHDILINKEIVELNKWKCLGITVAFGIVFRYAFYIVIRITGKNKRD</sequence>
<dbReference type="Pfam" id="PF00005">
    <property type="entry name" value="ABC_tran"/>
    <property type="match status" value="1"/>
</dbReference>
<evidence type="ECO:0000256" key="1">
    <source>
        <dbReference type="ARBA" id="ARBA00004141"/>
    </source>
</evidence>
<proteinExistence type="predicted"/>
<dbReference type="GO" id="GO:0016020">
    <property type="term" value="C:membrane"/>
    <property type="evidence" value="ECO:0007669"/>
    <property type="project" value="UniProtKB-SubCell"/>
</dbReference>